<protein>
    <recommendedName>
        <fullName evidence="2">DUF6604 domain-containing protein</fullName>
    </recommendedName>
</protein>
<keyword evidence="4" id="KW-1185">Reference proteome</keyword>
<comment type="caution">
    <text evidence="3">The sequence shown here is derived from an EMBL/GenBank/DDBJ whole genome shotgun (WGS) entry which is preliminary data.</text>
</comment>
<evidence type="ECO:0000256" key="1">
    <source>
        <dbReference type="SAM" id="MobiDB-lite"/>
    </source>
</evidence>
<feature type="compositionally biased region" description="Basic residues" evidence="1">
    <location>
        <begin position="51"/>
        <end position="78"/>
    </location>
</feature>
<proteinExistence type="predicted"/>
<name>A0ABR4CRJ3_9HELO</name>
<organism evidence="3 4">
    <name type="scientific">Oculimacula yallundae</name>
    <dbReference type="NCBI Taxonomy" id="86028"/>
    <lineage>
        <taxon>Eukaryota</taxon>
        <taxon>Fungi</taxon>
        <taxon>Dikarya</taxon>
        <taxon>Ascomycota</taxon>
        <taxon>Pezizomycotina</taxon>
        <taxon>Leotiomycetes</taxon>
        <taxon>Helotiales</taxon>
        <taxon>Ploettnerulaceae</taxon>
        <taxon>Oculimacula</taxon>
    </lineage>
</organism>
<dbReference type="EMBL" id="JAZHXI010000004">
    <property type="protein sequence ID" value="KAL2071993.1"/>
    <property type="molecule type" value="Genomic_DNA"/>
</dbReference>
<dbReference type="PANTHER" id="PTHR38795:SF1">
    <property type="entry name" value="DUF6604 DOMAIN-CONTAINING PROTEIN"/>
    <property type="match status" value="1"/>
</dbReference>
<evidence type="ECO:0000259" key="2">
    <source>
        <dbReference type="Pfam" id="PF20253"/>
    </source>
</evidence>
<evidence type="ECO:0000313" key="4">
    <source>
        <dbReference type="Proteomes" id="UP001595075"/>
    </source>
</evidence>
<reference evidence="3 4" key="1">
    <citation type="journal article" date="2024" name="Commun. Biol.">
        <title>Comparative genomic analysis of thermophilic fungi reveals convergent evolutionary adaptations and gene losses.</title>
        <authorList>
            <person name="Steindorff A.S."/>
            <person name="Aguilar-Pontes M.V."/>
            <person name="Robinson A.J."/>
            <person name="Andreopoulos B."/>
            <person name="LaButti K."/>
            <person name="Kuo A."/>
            <person name="Mondo S."/>
            <person name="Riley R."/>
            <person name="Otillar R."/>
            <person name="Haridas S."/>
            <person name="Lipzen A."/>
            <person name="Grimwood J."/>
            <person name="Schmutz J."/>
            <person name="Clum A."/>
            <person name="Reid I.D."/>
            <person name="Moisan M.C."/>
            <person name="Butler G."/>
            <person name="Nguyen T.T.M."/>
            <person name="Dewar K."/>
            <person name="Conant G."/>
            <person name="Drula E."/>
            <person name="Henrissat B."/>
            <person name="Hansel C."/>
            <person name="Singer S."/>
            <person name="Hutchinson M.I."/>
            <person name="de Vries R.P."/>
            <person name="Natvig D.O."/>
            <person name="Powell A.J."/>
            <person name="Tsang A."/>
            <person name="Grigoriev I.V."/>
        </authorList>
    </citation>
    <scope>NUCLEOTIDE SEQUENCE [LARGE SCALE GENOMIC DNA]</scope>
    <source>
        <strain evidence="3 4">CBS 494.80</strain>
    </source>
</reference>
<dbReference type="Pfam" id="PF20253">
    <property type="entry name" value="DUF6604"/>
    <property type="match status" value="1"/>
</dbReference>
<dbReference type="InterPro" id="IPR046539">
    <property type="entry name" value="DUF6604"/>
</dbReference>
<feature type="domain" description="DUF6604" evidence="2">
    <location>
        <begin position="13"/>
        <end position="293"/>
    </location>
</feature>
<evidence type="ECO:0000313" key="3">
    <source>
        <dbReference type="EMBL" id="KAL2071993.1"/>
    </source>
</evidence>
<gene>
    <name evidence="3" type="ORF">VTL71DRAFT_11336</name>
</gene>
<dbReference type="PANTHER" id="PTHR38795">
    <property type="entry name" value="DUF6604 DOMAIN-CONTAINING PROTEIN"/>
    <property type="match status" value="1"/>
</dbReference>
<dbReference type="Proteomes" id="UP001595075">
    <property type="component" value="Unassembled WGS sequence"/>
</dbReference>
<feature type="compositionally biased region" description="Basic and acidic residues" evidence="1">
    <location>
        <begin position="40"/>
        <end position="50"/>
    </location>
</feature>
<sequence>MASKYVPGTYNIYKAGTTRVLQWLYNSALQCGYGVEQTDDENKKGDDMATRPKKKSKSKLKPRKGKGSKAKGSGKARSGKPNTDDDFSPVQVGVNEFVILAETIASPKPKVKIPLWVTSMIEQVITGRKKSARWFSRQAGDTTSNDFEESNQSYQHFIEVLEKVLALLVNLQEPGSARPAGKVDPSGQEDPLENFTNMFATLEVEPDTEHTMTEPEVSLPEARKTRNVVFEEERSMDETLWLIYCFFEDFNNTREHLKDLWTTYKCGKIDLTTAALSTNTAFELFQRSEKELLAELRNTLPPERMDDIKSYVEVQAFLMTTVALARGEDPHPSARRSPGDPYNYRLWDIADWIGPPVYIILLSFLPVYQPGSVPICKPGHFGILNLSEDLLYPDQKFQQDEIVLLERFIPEIIFLLNVKSPNGTVKLPAEDELTGAVLEMIRTKRSQYGSSLPVKSSELDIHYVMLEDMNRPFNELSSAATRVTGVVKRYQDFSRDMHIGHWPKHNTNEQLLIAVDWEMNQYILTDFLDPLRETAYQNNGLTKKGSHVLLKRHPVLCGLMLFRTNLIMQQVGLALVNAWGGLPTVLHLYNACLSQGLLRQPWIDLEALIIAHTPRRIFVGDRPNTPQEYLKRFMLVMGYSATIFSANKRANNGRFTASKQGPRQMLTNPVLSELYGERYLKVFESRSDHRTERPSFTLEAIEKLLAEAAPDHYSTAEEESPSAMEQALRTSLPETRPKDHLASNFAKSRKLTPIQLLRALENSMTKEAFAFNVDYLALHMRAFRLLRSIAAELDAMFVQYFGPMYCEKESELPFLVGSVFQAVSGSSQEIEVRFPKADPREHGSRMLIQVSEIVARFIEREGEIEVNHVKKICSRFGGVEFKVL</sequence>
<accession>A0ABR4CRJ3</accession>
<feature type="region of interest" description="Disordered" evidence="1">
    <location>
        <begin position="37"/>
        <end position="88"/>
    </location>
</feature>